<evidence type="ECO:0000313" key="2">
    <source>
        <dbReference type="EMBL" id="WFC07688.1"/>
    </source>
</evidence>
<dbReference type="SMART" id="SM00530">
    <property type="entry name" value="HTH_XRE"/>
    <property type="match status" value="1"/>
</dbReference>
<accession>A0AAX3S1V2</accession>
<dbReference type="PROSITE" id="PS50943">
    <property type="entry name" value="HTH_CROC1"/>
    <property type="match status" value="1"/>
</dbReference>
<dbReference type="InterPro" id="IPR010982">
    <property type="entry name" value="Lambda_DNA-bd_dom_sf"/>
</dbReference>
<dbReference type="Gene3D" id="1.10.260.40">
    <property type="entry name" value="lambda repressor-like DNA-binding domains"/>
    <property type="match status" value="1"/>
</dbReference>
<dbReference type="RefSeq" id="WP_154635646.1">
    <property type="nucleotide sequence ID" value="NZ_CAXOLV010000013.1"/>
</dbReference>
<protein>
    <submittedName>
        <fullName evidence="2">Helix-turn-helix transcriptional regulator</fullName>
    </submittedName>
</protein>
<name>A0AAX3S1V2_9GAMM</name>
<dbReference type="GO" id="GO:0003677">
    <property type="term" value="F:DNA binding"/>
    <property type="evidence" value="ECO:0007669"/>
    <property type="project" value="InterPro"/>
</dbReference>
<dbReference type="AlphaFoldDB" id="A0AAX3S1V2"/>
<dbReference type="CDD" id="cd00093">
    <property type="entry name" value="HTH_XRE"/>
    <property type="match status" value="1"/>
</dbReference>
<reference evidence="2" key="1">
    <citation type="submission" date="2023-01" db="EMBL/GenBank/DDBJ databases">
        <title>The prevalence of carbapenem-resistant bacteria in aquaculture in China and the genetic diversity of carbapenem-resistant genes.</title>
        <authorList>
            <person name="Wen R."/>
        </authorList>
    </citation>
    <scope>NUCLEOTIDE SEQUENCE</scope>
    <source>
        <strain evidence="2">PVA41-chromosome</strain>
    </source>
</reference>
<dbReference type="EMBL" id="CP116222">
    <property type="protein sequence ID" value="WFC07688.1"/>
    <property type="molecule type" value="Genomic_DNA"/>
</dbReference>
<dbReference type="Pfam" id="PF01381">
    <property type="entry name" value="HTH_3"/>
    <property type="match status" value="1"/>
</dbReference>
<sequence>MDNRELNSIVSLYFKNLRKKNGMTGYQLAKKLGLSQQQLSRYETGKVNYNITLINQLMIELNGDWADFIAKTVNVNNQIVTEKTIEENNIYLKVLNKTPKYYWS</sequence>
<evidence type="ECO:0000313" key="3">
    <source>
        <dbReference type="Proteomes" id="UP001222403"/>
    </source>
</evidence>
<evidence type="ECO:0000259" key="1">
    <source>
        <dbReference type="PROSITE" id="PS50943"/>
    </source>
</evidence>
<dbReference type="SUPFAM" id="SSF47413">
    <property type="entry name" value="lambda repressor-like DNA-binding domains"/>
    <property type="match status" value="1"/>
</dbReference>
<organism evidence="2 3">
    <name type="scientific">Providencia vermicola</name>
    <dbReference type="NCBI Taxonomy" id="333965"/>
    <lineage>
        <taxon>Bacteria</taxon>
        <taxon>Pseudomonadati</taxon>
        <taxon>Pseudomonadota</taxon>
        <taxon>Gammaproteobacteria</taxon>
        <taxon>Enterobacterales</taxon>
        <taxon>Morganellaceae</taxon>
        <taxon>Providencia</taxon>
    </lineage>
</organism>
<feature type="domain" description="HTH cro/C1-type" evidence="1">
    <location>
        <begin position="14"/>
        <end position="68"/>
    </location>
</feature>
<gene>
    <name evidence="2" type="ORF">PG365_04680</name>
</gene>
<dbReference type="Proteomes" id="UP001222403">
    <property type="component" value="Chromosome"/>
</dbReference>
<dbReference type="InterPro" id="IPR001387">
    <property type="entry name" value="Cro/C1-type_HTH"/>
</dbReference>
<proteinExistence type="predicted"/>